<accession>A0AAV7SM81</accession>
<dbReference type="Gene3D" id="3.30.70.1820">
    <property type="entry name" value="L1 transposable element, RRM domain"/>
    <property type="match status" value="1"/>
</dbReference>
<evidence type="ECO:0000313" key="1">
    <source>
        <dbReference type="EMBL" id="KAJ1165188.1"/>
    </source>
</evidence>
<proteinExistence type="predicted"/>
<evidence type="ECO:0000313" key="2">
    <source>
        <dbReference type="Proteomes" id="UP001066276"/>
    </source>
</evidence>
<sequence>MAQMDTGDSANQATNLGLLHDNHKHLAERVTLSEKDIADLTPTMTVMSERLTNLEAKVQTLEIWPESGQNRVCQNNISVMGLPERFEGDDMLTFLEKWLPEKVAPEGLTPFFVLERAHKVPARSSSPTAPP</sequence>
<gene>
    <name evidence="1" type="ORF">NDU88_005617</name>
</gene>
<dbReference type="AlphaFoldDB" id="A0AAV7SM81"/>
<dbReference type="Proteomes" id="UP001066276">
    <property type="component" value="Chromosome 4_2"/>
</dbReference>
<comment type="caution">
    <text evidence="1">The sequence shown here is derived from an EMBL/GenBank/DDBJ whole genome shotgun (WGS) entry which is preliminary data.</text>
</comment>
<name>A0AAV7SM81_PLEWA</name>
<keyword evidence="2" id="KW-1185">Reference proteome</keyword>
<organism evidence="1 2">
    <name type="scientific">Pleurodeles waltl</name>
    <name type="common">Iberian ribbed newt</name>
    <dbReference type="NCBI Taxonomy" id="8319"/>
    <lineage>
        <taxon>Eukaryota</taxon>
        <taxon>Metazoa</taxon>
        <taxon>Chordata</taxon>
        <taxon>Craniata</taxon>
        <taxon>Vertebrata</taxon>
        <taxon>Euteleostomi</taxon>
        <taxon>Amphibia</taxon>
        <taxon>Batrachia</taxon>
        <taxon>Caudata</taxon>
        <taxon>Salamandroidea</taxon>
        <taxon>Salamandridae</taxon>
        <taxon>Pleurodelinae</taxon>
        <taxon>Pleurodeles</taxon>
    </lineage>
</organism>
<protein>
    <submittedName>
        <fullName evidence="1">Uncharacterized protein</fullName>
    </submittedName>
</protein>
<dbReference type="EMBL" id="JANPWB010000008">
    <property type="protein sequence ID" value="KAJ1165188.1"/>
    <property type="molecule type" value="Genomic_DNA"/>
</dbReference>
<reference evidence="1" key="1">
    <citation type="journal article" date="2022" name="bioRxiv">
        <title>Sequencing and chromosome-scale assembly of the giantPleurodeles waltlgenome.</title>
        <authorList>
            <person name="Brown T."/>
            <person name="Elewa A."/>
            <person name="Iarovenko S."/>
            <person name="Subramanian E."/>
            <person name="Araus A.J."/>
            <person name="Petzold A."/>
            <person name="Susuki M."/>
            <person name="Suzuki K.-i.T."/>
            <person name="Hayashi T."/>
            <person name="Toyoda A."/>
            <person name="Oliveira C."/>
            <person name="Osipova E."/>
            <person name="Leigh N.D."/>
            <person name="Simon A."/>
            <person name="Yun M.H."/>
        </authorList>
    </citation>
    <scope>NUCLEOTIDE SEQUENCE</scope>
    <source>
        <strain evidence="1">20211129_DDA</strain>
        <tissue evidence="1">Liver</tissue>
    </source>
</reference>